<gene>
    <name evidence="2" type="ORF">J437_LFUL004777</name>
</gene>
<organism evidence="2 3">
    <name type="scientific">Ladona fulva</name>
    <name type="common">Scarce chaser dragonfly</name>
    <name type="synonym">Libellula fulva</name>
    <dbReference type="NCBI Taxonomy" id="123851"/>
    <lineage>
        <taxon>Eukaryota</taxon>
        <taxon>Metazoa</taxon>
        <taxon>Ecdysozoa</taxon>
        <taxon>Arthropoda</taxon>
        <taxon>Hexapoda</taxon>
        <taxon>Insecta</taxon>
        <taxon>Pterygota</taxon>
        <taxon>Palaeoptera</taxon>
        <taxon>Odonata</taxon>
        <taxon>Epiprocta</taxon>
        <taxon>Anisoptera</taxon>
        <taxon>Libelluloidea</taxon>
        <taxon>Libellulidae</taxon>
        <taxon>Ladona</taxon>
    </lineage>
</organism>
<keyword evidence="3" id="KW-1185">Reference proteome</keyword>
<reference evidence="2" key="1">
    <citation type="submission" date="2013-04" db="EMBL/GenBank/DDBJ databases">
        <authorList>
            <person name="Qu J."/>
            <person name="Murali S.C."/>
            <person name="Bandaranaike D."/>
            <person name="Bellair M."/>
            <person name="Blankenburg K."/>
            <person name="Chao H."/>
            <person name="Dinh H."/>
            <person name="Doddapaneni H."/>
            <person name="Downs B."/>
            <person name="Dugan-Rocha S."/>
            <person name="Elkadiri S."/>
            <person name="Gnanaolivu R.D."/>
            <person name="Hernandez B."/>
            <person name="Javaid M."/>
            <person name="Jayaseelan J.C."/>
            <person name="Lee S."/>
            <person name="Li M."/>
            <person name="Ming W."/>
            <person name="Munidasa M."/>
            <person name="Muniz J."/>
            <person name="Nguyen L."/>
            <person name="Ongeri F."/>
            <person name="Osuji N."/>
            <person name="Pu L.-L."/>
            <person name="Puazo M."/>
            <person name="Qu C."/>
            <person name="Quiroz J."/>
            <person name="Raj R."/>
            <person name="Weissenberger G."/>
            <person name="Xin Y."/>
            <person name="Zou X."/>
            <person name="Han Y."/>
            <person name="Richards S."/>
            <person name="Worley K."/>
            <person name="Muzny D."/>
            <person name="Gibbs R."/>
        </authorList>
    </citation>
    <scope>NUCLEOTIDE SEQUENCE</scope>
    <source>
        <strain evidence="2">Sampled in the wild</strain>
    </source>
</reference>
<protein>
    <submittedName>
        <fullName evidence="2">Uncharacterized protein</fullName>
    </submittedName>
</protein>
<comment type="caution">
    <text evidence="2">The sequence shown here is derived from an EMBL/GenBank/DDBJ whole genome shotgun (WGS) entry which is preliminary data.</text>
</comment>
<evidence type="ECO:0000256" key="1">
    <source>
        <dbReference type="SAM" id="Phobius"/>
    </source>
</evidence>
<evidence type="ECO:0000313" key="3">
    <source>
        <dbReference type="Proteomes" id="UP000792457"/>
    </source>
</evidence>
<name>A0A8K0K0N8_LADFU</name>
<sequence>MFDGPEWDWFVTSASEDCKEDWLLNLFYVHNYFGFPRLCLFQSWYLAADMQLFILSPLFIYPLWRAFTKLKGNLRYLGALPLVLAVLACMVAQFFITYNHGFPALFRVGS</sequence>
<dbReference type="AlphaFoldDB" id="A0A8K0K0N8"/>
<feature type="transmembrane region" description="Helical" evidence="1">
    <location>
        <begin position="76"/>
        <end position="96"/>
    </location>
</feature>
<dbReference type="OrthoDB" id="10265389at2759"/>
<keyword evidence="1" id="KW-0812">Transmembrane</keyword>
<dbReference type="EMBL" id="KZ308255">
    <property type="protein sequence ID" value="KAG8225848.1"/>
    <property type="molecule type" value="Genomic_DNA"/>
</dbReference>
<accession>A0A8K0K0N8</accession>
<feature type="non-terminal residue" evidence="2">
    <location>
        <position position="110"/>
    </location>
</feature>
<keyword evidence="1" id="KW-0472">Membrane</keyword>
<proteinExistence type="predicted"/>
<reference evidence="2" key="2">
    <citation type="submission" date="2017-10" db="EMBL/GenBank/DDBJ databases">
        <title>Ladona fulva Genome sequencing and assembly.</title>
        <authorList>
            <person name="Murali S."/>
            <person name="Richards S."/>
            <person name="Bandaranaike D."/>
            <person name="Bellair M."/>
            <person name="Blankenburg K."/>
            <person name="Chao H."/>
            <person name="Dinh H."/>
            <person name="Doddapaneni H."/>
            <person name="Dugan-Rocha S."/>
            <person name="Elkadiri S."/>
            <person name="Gnanaolivu R."/>
            <person name="Hernandez B."/>
            <person name="Skinner E."/>
            <person name="Javaid M."/>
            <person name="Lee S."/>
            <person name="Li M."/>
            <person name="Ming W."/>
            <person name="Munidasa M."/>
            <person name="Muniz J."/>
            <person name="Nguyen L."/>
            <person name="Hughes D."/>
            <person name="Osuji N."/>
            <person name="Pu L.-L."/>
            <person name="Puazo M."/>
            <person name="Qu C."/>
            <person name="Quiroz J."/>
            <person name="Raj R."/>
            <person name="Weissenberger G."/>
            <person name="Xin Y."/>
            <person name="Zou X."/>
            <person name="Han Y."/>
            <person name="Worley K."/>
            <person name="Muzny D."/>
            <person name="Gibbs R."/>
        </authorList>
    </citation>
    <scope>NUCLEOTIDE SEQUENCE</scope>
    <source>
        <strain evidence="2">Sampled in the wild</strain>
    </source>
</reference>
<dbReference type="PANTHER" id="PTHR11161">
    <property type="entry name" value="O-ACYLTRANSFERASE"/>
    <property type="match status" value="1"/>
</dbReference>
<dbReference type="InterPro" id="IPR052728">
    <property type="entry name" value="O2_lipid_transport_reg"/>
</dbReference>
<dbReference type="PANTHER" id="PTHR11161:SF71">
    <property type="entry name" value="NOSE RESISTANT-TO-FLUOXETINE PROTEIN N-TERMINAL DOMAIN-CONTAINING PROTEIN"/>
    <property type="match status" value="1"/>
</dbReference>
<dbReference type="Proteomes" id="UP000792457">
    <property type="component" value="Unassembled WGS sequence"/>
</dbReference>
<feature type="transmembrane region" description="Helical" evidence="1">
    <location>
        <begin position="44"/>
        <end position="64"/>
    </location>
</feature>
<evidence type="ECO:0000313" key="2">
    <source>
        <dbReference type="EMBL" id="KAG8225848.1"/>
    </source>
</evidence>
<keyword evidence="1" id="KW-1133">Transmembrane helix</keyword>